<dbReference type="AlphaFoldDB" id="A0A9X5EA42"/>
<comment type="caution">
    <text evidence="1">The sequence shown here is derived from an EMBL/GenBank/DDBJ whole genome shotgun (WGS) entry which is preliminary data.</text>
</comment>
<keyword evidence="2" id="KW-1185">Reference proteome</keyword>
<accession>A0A9X5EA42</accession>
<dbReference type="RefSeq" id="WP_039714080.1">
    <property type="nucleotide sequence ID" value="NZ_JTJC03000006.1"/>
</dbReference>
<reference evidence="1 2" key="1">
    <citation type="journal article" date="2015" name="Genome Announc.">
        <title>Draft Genome Sequence of the Terrestrial Cyanobacterium Scytonema millei VB511283, Isolated from Eastern India.</title>
        <authorList>
            <person name="Sen D."/>
            <person name="Chandrababunaidu M.M."/>
            <person name="Singh D."/>
            <person name="Sanghi N."/>
            <person name="Ghorai A."/>
            <person name="Mishra G.P."/>
            <person name="Madduluri M."/>
            <person name="Adhikary S.P."/>
            <person name="Tripathy S."/>
        </authorList>
    </citation>
    <scope>NUCLEOTIDE SEQUENCE [LARGE SCALE GENOMIC DNA]</scope>
    <source>
        <strain evidence="1 2">VB511283</strain>
    </source>
</reference>
<proteinExistence type="predicted"/>
<name>A0A9X5EA42_9CYAN</name>
<evidence type="ECO:0000313" key="1">
    <source>
        <dbReference type="EMBL" id="NHC36889.1"/>
    </source>
</evidence>
<protein>
    <submittedName>
        <fullName evidence="1">Uncharacterized protein</fullName>
    </submittedName>
</protein>
<evidence type="ECO:0000313" key="2">
    <source>
        <dbReference type="Proteomes" id="UP000031532"/>
    </source>
</evidence>
<gene>
    <name evidence="1" type="ORF">QH73_0020000</name>
</gene>
<dbReference type="Proteomes" id="UP000031532">
    <property type="component" value="Unassembled WGS sequence"/>
</dbReference>
<sequence>MATLARGVKLSELTATSAQDRERQVKRLFQDALTPTEEQIKKQSEEINAKIRDFERRYEMPSVVMRQNLLEGKIKETADICSWLILLKLRNRLDAYRNKTSTQ</sequence>
<dbReference type="EMBL" id="JTJC03000006">
    <property type="protein sequence ID" value="NHC36889.1"/>
    <property type="molecule type" value="Genomic_DNA"/>
</dbReference>
<organism evidence="1 2">
    <name type="scientific">Scytonema millei VB511283</name>
    <dbReference type="NCBI Taxonomy" id="1245923"/>
    <lineage>
        <taxon>Bacteria</taxon>
        <taxon>Bacillati</taxon>
        <taxon>Cyanobacteriota</taxon>
        <taxon>Cyanophyceae</taxon>
        <taxon>Nostocales</taxon>
        <taxon>Scytonemataceae</taxon>
        <taxon>Scytonema</taxon>
    </lineage>
</organism>